<dbReference type="Pfam" id="PF07967">
    <property type="entry name" value="zf-C3HC"/>
    <property type="match status" value="1"/>
</dbReference>
<feature type="region of interest" description="Disordered" evidence="7">
    <location>
        <begin position="230"/>
        <end position="250"/>
    </location>
</feature>
<comment type="function">
    <text evidence="6">Required for proper positioning of a substantial amount of TPR at the nuclear basket (NB) through interaction with TPR.</text>
</comment>
<evidence type="ECO:0000256" key="7">
    <source>
        <dbReference type="SAM" id="MobiDB-lite"/>
    </source>
</evidence>
<dbReference type="GO" id="GO:0005634">
    <property type="term" value="C:nucleus"/>
    <property type="evidence" value="ECO:0007669"/>
    <property type="project" value="UniProtKB-SubCell"/>
</dbReference>
<feature type="domain" description="NuBaID C-terminal" evidence="9">
    <location>
        <begin position="185"/>
        <end position="269"/>
    </location>
</feature>
<feature type="domain" description="C3HC-type" evidence="8">
    <location>
        <begin position="24"/>
        <end position="152"/>
    </location>
</feature>
<organism evidence="10">
    <name type="scientific">Rhipicephalus appendiculatus</name>
    <name type="common">Brown ear tick</name>
    <dbReference type="NCBI Taxonomy" id="34631"/>
    <lineage>
        <taxon>Eukaryota</taxon>
        <taxon>Metazoa</taxon>
        <taxon>Ecdysozoa</taxon>
        <taxon>Arthropoda</taxon>
        <taxon>Chelicerata</taxon>
        <taxon>Arachnida</taxon>
        <taxon>Acari</taxon>
        <taxon>Parasitiformes</taxon>
        <taxon>Ixodida</taxon>
        <taxon>Ixodoidea</taxon>
        <taxon>Ixodidae</taxon>
        <taxon>Rhipicephalinae</taxon>
        <taxon>Rhipicephalus</taxon>
        <taxon>Rhipicephalus</taxon>
    </lineage>
</organism>
<reference evidence="10" key="1">
    <citation type="journal article" date="2016" name="Ticks Tick Borne Dis.">
        <title>De novo assembly and annotation of the salivary gland transcriptome of Rhipicephalus appendiculatus male and female ticks during blood feeding.</title>
        <authorList>
            <person name="de Castro M.H."/>
            <person name="de Klerk D."/>
            <person name="Pienaar R."/>
            <person name="Latif A.A."/>
            <person name="Rees D.J."/>
            <person name="Mans B.J."/>
        </authorList>
    </citation>
    <scope>NUCLEOTIDE SEQUENCE</scope>
    <source>
        <tissue evidence="10">Salivary glands</tissue>
    </source>
</reference>
<evidence type="ECO:0000259" key="9">
    <source>
        <dbReference type="Pfam" id="PF08600"/>
    </source>
</evidence>
<dbReference type="AlphaFoldDB" id="A0A131YJY4"/>
<keyword evidence="5" id="KW-0539">Nucleus</keyword>
<dbReference type="EMBL" id="GEDV01008958">
    <property type="protein sequence ID" value="JAP79599.1"/>
    <property type="molecule type" value="Transcribed_RNA"/>
</dbReference>
<evidence type="ECO:0000256" key="5">
    <source>
        <dbReference type="ARBA" id="ARBA00023242"/>
    </source>
</evidence>
<evidence type="ECO:0000256" key="3">
    <source>
        <dbReference type="ARBA" id="ARBA00022771"/>
    </source>
</evidence>
<accession>A0A131YJY4</accession>
<protein>
    <submittedName>
        <fullName evidence="10">Uncharacterized protein</fullName>
    </submittedName>
</protein>
<dbReference type="PANTHER" id="PTHR15835:SF6">
    <property type="entry name" value="ZINC FINGER C3HC-TYPE PROTEIN 1"/>
    <property type="match status" value="1"/>
</dbReference>
<evidence type="ECO:0000256" key="2">
    <source>
        <dbReference type="ARBA" id="ARBA00022723"/>
    </source>
</evidence>
<evidence type="ECO:0000259" key="8">
    <source>
        <dbReference type="Pfam" id="PF07967"/>
    </source>
</evidence>
<keyword evidence="2" id="KW-0479">Metal-binding</keyword>
<keyword evidence="3" id="KW-0863">Zinc-finger</keyword>
<evidence type="ECO:0000256" key="6">
    <source>
        <dbReference type="ARBA" id="ARBA00044931"/>
    </source>
</evidence>
<name>A0A131YJY4_RHIAP</name>
<keyword evidence="4" id="KW-0862">Zinc</keyword>
<comment type="subcellular location">
    <subcellularLocation>
        <location evidence="1">Nucleus</location>
    </subcellularLocation>
</comment>
<proteinExistence type="predicted"/>
<sequence>MSAAKCSTGIESLGYELPVCRKEYENYKTRIQSFIDEYGSQSKWSCKPPELSPSECARFGWKCVGEDMLCCVSCKSHLDCQLSLRLGHKLYKECTQKLVSSLKDAHKSCCPWKTAPCPESYAVMEPVMRHEALDQLRERLGTLLPILSSLPLLSTEQVQKQLGNEAIAKICKLAGEEQTVESERAILLALTGWKTANPTEKLKQLSCEFCCRKVGTWLYASPKELVSEETSCKQENGNGHSVKRKHEEEEMDPVKEHRPWCIWVVTGTSGKKGWVVYSECLLRNLESSSDQTGTGTPPSVAAFQEKVERILNSWKKIKVPPT</sequence>
<dbReference type="InterPro" id="IPR012935">
    <property type="entry name" value="NuBaID_N"/>
</dbReference>
<dbReference type="Pfam" id="PF08600">
    <property type="entry name" value="NuBaID_C"/>
    <property type="match status" value="1"/>
</dbReference>
<evidence type="ECO:0000256" key="4">
    <source>
        <dbReference type="ARBA" id="ARBA00022833"/>
    </source>
</evidence>
<evidence type="ECO:0000313" key="10">
    <source>
        <dbReference type="EMBL" id="JAP79599.1"/>
    </source>
</evidence>
<evidence type="ECO:0000256" key="1">
    <source>
        <dbReference type="ARBA" id="ARBA00004123"/>
    </source>
</evidence>
<dbReference type="PANTHER" id="PTHR15835">
    <property type="entry name" value="NUCLEAR-INTERACTING PARTNER OF ALK"/>
    <property type="match status" value="1"/>
</dbReference>
<dbReference type="InterPro" id="IPR013909">
    <property type="entry name" value="NuBaID_C"/>
</dbReference>
<dbReference type="GO" id="GO:0008270">
    <property type="term" value="F:zinc ion binding"/>
    <property type="evidence" value="ECO:0007669"/>
    <property type="project" value="UniProtKB-KW"/>
</dbReference>